<name>A0ABZ1Q519_9ACTN</name>
<dbReference type="GeneID" id="95495209"/>
<dbReference type="Pfam" id="PF01546">
    <property type="entry name" value="Peptidase_M20"/>
    <property type="match status" value="1"/>
</dbReference>
<dbReference type="InterPro" id="IPR017439">
    <property type="entry name" value="Amidohydrolase"/>
</dbReference>
<gene>
    <name evidence="2" type="ORF">OHA91_04200</name>
</gene>
<dbReference type="InterPro" id="IPR036264">
    <property type="entry name" value="Bact_exopeptidase_dim_dom"/>
</dbReference>
<dbReference type="NCBIfam" id="TIGR01891">
    <property type="entry name" value="amidohydrolases"/>
    <property type="match status" value="1"/>
</dbReference>
<keyword evidence="3" id="KW-1185">Reference proteome</keyword>
<dbReference type="Gene3D" id="3.30.70.360">
    <property type="match status" value="1"/>
</dbReference>
<dbReference type="EMBL" id="CP108036">
    <property type="protein sequence ID" value="WUN77776.1"/>
    <property type="molecule type" value="Genomic_DNA"/>
</dbReference>
<dbReference type="PANTHER" id="PTHR11014">
    <property type="entry name" value="PEPTIDASE M20 FAMILY MEMBER"/>
    <property type="match status" value="1"/>
</dbReference>
<evidence type="ECO:0000313" key="2">
    <source>
        <dbReference type="EMBL" id="WUN77776.1"/>
    </source>
</evidence>
<dbReference type="SUPFAM" id="SSF53187">
    <property type="entry name" value="Zn-dependent exopeptidases"/>
    <property type="match status" value="1"/>
</dbReference>
<organism evidence="2 3">
    <name type="scientific">Streptomyces erythrochromogenes</name>
    <dbReference type="NCBI Taxonomy" id="285574"/>
    <lineage>
        <taxon>Bacteria</taxon>
        <taxon>Bacillati</taxon>
        <taxon>Actinomycetota</taxon>
        <taxon>Actinomycetes</taxon>
        <taxon>Kitasatosporales</taxon>
        <taxon>Streptomycetaceae</taxon>
        <taxon>Streptomyces</taxon>
    </lineage>
</organism>
<evidence type="ECO:0000259" key="1">
    <source>
        <dbReference type="Pfam" id="PF07687"/>
    </source>
</evidence>
<accession>A0ABZ1Q519</accession>
<proteinExistence type="predicted"/>
<protein>
    <submittedName>
        <fullName evidence="2">Amidohydrolase</fullName>
    </submittedName>
</protein>
<evidence type="ECO:0000313" key="3">
    <source>
        <dbReference type="Proteomes" id="UP001432312"/>
    </source>
</evidence>
<dbReference type="PANTHER" id="PTHR11014:SF63">
    <property type="entry name" value="METALLOPEPTIDASE, PUTATIVE (AFU_ORTHOLOGUE AFUA_6G09600)-RELATED"/>
    <property type="match status" value="1"/>
</dbReference>
<dbReference type="InterPro" id="IPR002933">
    <property type="entry name" value="Peptidase_M20"/>
</dbReference>
<dbReference type="Proteomes" id="UP001432312">
    <property type="component" value="Chromosome"/>
</dbReference>
<reference evidence="2" key="1">
    <citation type="submission" date="2022-10" db="EMBL/GenBank/DDBJ databases">
        <title>The complete genomes of actinobacterial strains from the NBC collection.</title>
        <authorList>
            <person name="Joergensen T.S."/>
            <person name="Alvarez Arevalo M."/>
            <person name="Sterndorff E.B."/>
            <person name="Faurdal D."/>
            <person name="Vuksanovic O."/>
            <person name="Mourched A.-S."/>
            <person name="Charusanti P."/>
            <person name="Shaw S."/>
            <person name="Blin K."/>
            <person name="Weber T."/>
        </authorList>
    </citation>
    <scope>NUCLEOTIDE SEQUENCE</scope>
    <source>
        <strain evidence="2">NBC_00303</strain>
    </source>
</reference>
<dbReference type="InterPro" id="IPR011650">
    <property type="entry name" value="Peptidase_M20_dimer"/>
</dbReference>
<dbReference type="Pfam" id="PF07687">
    <property type="entry name" value="M20_dimer"/>
    <property type="match status" value="1"/>
</dbReference>
<dbReference type="RefSeq" id="WP_328738610.1">
    <property type="nucleotide sequence ID" value="NZ_CP108036.1"/>
</dbReference>
<feature type="domain" description="Peptidase M20 dimerisation" evidence="1">
    <location>
        <begin position="189"/>
        <end position="289"/>
    </location>
</feature>
<dbReference type="Gene3D" id="3.40.630.10">
    <property type="entry name" value="Zn peptidases"/>
    <property type="match status" value="1"/>
</dbReference>
<sequence>MTGHAPEPPAAPLARLGAHLRDLTTFYLELHRDPELSGAERRTADRFAARLESAGYATTRGIGGHGVAGVLRNGDGPTVLLRAELDALPVRETTGLPYAADGEAAHACGHDLHLAAAAGTALLLARAPRAWRGTLVVAGQPAEETLEGAGAMLADGLYRRCGRPDDVLAQHAAPLPAGMVAHGYGPMTAGSVTFRVVVHGRGGHAGAPHLAVDPVVAAAHVVTRLQTVVAREAAPADQVAVTVGSFRAGERANVIPDRAELALTVRAVSEASLARAAASVERIVRAECAAAACPRDPEIVRLSASPVTHPDPALTAALREAHAAEFGAGRVAMWPPSLATEDFALFGDAGVDVHGERGIRLGYWMLGTAGPAAWSRAPGSTAAEKMAALPANHAPDFAPDARSALPAAVRALTAAALARLGSA</sequence>
<dbReference type="SUPFAM" id="SSF55031">
    <property type="entry name" value="Bacterial exopeptidase dimerisation domain"/>
    <property type="match status" value="1"/>
</dbReference>